<reference evidence="2 3" key="1">
    <citation type="submission" date="2021-01" db="EMBL/GenBank/DDBJ databases">
        <title>Genomic Encyclopedia of Type Strains, Phase IV (KMG-IV): sequencing the most valuable type-strain genomes for metagenomic binning, comparative biology and taxonomic classification.</title>
        <authorList>
            <person name="Goeker M."/>
        </authorList>
    </citation>
    <scope>NUCLEOTIDE SEQUENCE [LARGE SCALE GENOMIC DNA]</scope>
    <source>
        <strain evidence="2 3">DSM 25540</strain>
    </source>
</reference>
<organism evidence="2 3">
    <name type="scientific">Geomicrobium sediminis</name>
    <dbReference type="NCBI Taxonomy" id="1347788"/>
    <lineage>
        <taxon>Bacteria</taxon>
        <taxon>Bacillati</taxon>
        <taxon>Bacillota</taxon>
        <taxon>Bacilli</taxon>
        <taxon>Bacillales</taxon>
        <taxon>Geomicrobium</taxon>
    </lineage>
</organism>
<dbReference type="InterPro" id="IPR029066">
    <property type="entry name" value="PLP-binding_barrel"/>
</dbReference>
<dbReference type="CDD" id="cd06813">
    <property type="entry name" value="PLPDE_III_DSD_D-TA_like_2"/>
    <property type="match status" value="1"/>
</dbReference>
<dbReference type="EMBL" id="JAFBEC010000006">
    <property type="protein sequence ID" value="MBM7633261.1"/>
    <property type="molecule type" value="Genomic_DNA"/>
</dbReference>
<comment type="caution">
    <text evidence="2">The sequence shown here is derived from an EMBL/GenBank/DDBJ whole genome shotgun (WGS) entry which is preliminary data.</text>
</comment>
<dbReference type="Proteomes" id="UP000741863">
    <property type="component" value="Unassembled WGS sequence"/>
</dbReference>
<dbReference type="InterPro" id="IPR001608">
    <property type="entry name" value="Ala_racemase_N"/>
</dbReference>
<dbReference type="RefSeq" id="WP_204697856.1">
    <property type="nucleotide sequence ID" value="NZ_JAFBEC010000006.1"/>
</dbReference>
<dbReference type="Pfam" id="PF01168">
    <property type="entry name" value="Ala_racemase_N"/>
    <property type="match status" value="1"/>
</dbReference>
<evidence type="ECO:0000313" key="3">
    <source>
        <dbReference type="Proteomes" id="UP000741863"/>
    </source>
</evidence>
<gene>
    <name evidence="2" type="ORF">JOD17_002355</name>
</gene>
<keyword evidence="3" id="KW-1185">Reference proteome</keyword>
<protein>
    <submittedName>
        <fullName evidence="2">D-serine deaminase-like pyridoxal phosphate-dependent protein</fullName>
    </submittedName>
</protein>
<evidence type="ECO:0000313" key="2">
    <source>
        <dbReference type="EMBL" id="MBM7633261.1"/>
    </source>
</evidence>
<dbReference type="PANTHER" id="PTHR28004:SF2">
    <property type="entry name" value="D-SERINE DEHYDRATASE"/>
    <property type="match status" value="1"/>
</dbReference>
<dbReference type="InterPro" id="IPR051466">
    <property type="entry name" value="D-amino_acid_metab_enzyme"/>
</dbReference>
<dbReference type="SUPFAM" id="SSF51419">
    <property type="entry name" value="PLP-binding barrel"/>
    <property type="match status" value="1"/>
</dbReference>
<sequence>MNLPIDLIKSQTLPALFLDVDALNRNLTAIAKRSQGKTIRLATKSIRSLPLLKYIMKSSQIYQGVMSYSVEEANWLYAEGIDDILVAYPSTDRHELHKLTRHMKIGANITVMVDDDEHLSFLQAIAHGEQSHFRICIDVDMSTNLNGFHFGVRRSPLRNTEKVVQFAKGIQNYPNLELVGIMGYEAQLAGVTDYSDHLIKDFAIKRLKKASVKHVHTKRQQVAKALRKDGIELSFINGGGTGSLMTTAQDDSVTELTVGSGLYQPTLFDHYSSFQYDPALYFALPVVRKPTSHIYTCLGGGYVASGAPGKDRLPSPVYPEDAQLLALEGAGEVQTPIHCASTTLAIGDPVIFRPAKAGEICERFTSITLIQNNQIVSHVPTYRGEGICFL</sequence>
<evidence type="ECO:0000259" key="1">
    <source>
        <dbReference type="Pfam" id="PF01168"/>
    </source>
</evidence>
<feature type="domain" description="Alanine racemase N-terminal" evidence="1">
    <location>
        <begin position="19"/>
        <end position="263"/>
    </location>
</feature>
<dbReference type="PANTHER" id="PTHR28004">
    <property type="entry name" value="ZGC:162816-RELATED"/>
    <property type="match status" value="1"/>
</dbReference>
<dbReference type="Gene3D" id="3.20.20.10">
    <property type="entry name" value="Alanine racemase"/>
    <property type="match status" value="1"/>
</dbReference>
<name>A0ABS2PE58_9BACL</name>
<accession>A0ABS2PE58</accession>
<proteinExistence type="predicted"/>